<proteinExistence type="predicted"/>
<comment type="caution">
    <text evidence="2">The sequence shown here is derived from an EMBL/GenBank/DDBJ whole genome shotgun (WGS) entry which is preliminary data.</text>
</comment>
<dbReference type="Proteomes" id="UP000292751">
    <property type="component" value="Unassembled WGS sequence"/>
</dbReference>
<accession>A0A4R0SKL4</accession>
<reference evidence="2" key="2">
    <citation type="submission" date="2019-02" db="EMBL/GenBank/DDBJ databases">
        <authorList>
            <person name="Odamaki T."/>
        </authorList>
    </citation>
    <scope>NUCLEOTIDE SEQUENCE</scope>
    <source>
        <strain evidence="2">MCC10008</strain>
        <strain evidence="3">MCC10044</strain>
        <strain evidence="4">MCC10076</strain>
        <strain evidence="5">MCC10096</strain>
    </source>
</reference>
<feature type="domain" description="DUF4422" evidence="1">
    <location>
        <begin position="21"/>
        <end position="123"/>
    </location>
</feature>
<dbReference type="Proteomes" id="UP000293319">
    <property type="component" value="Unassembled WGS sequence"/>
</dbReference>
<dbReference type="EMBL" id="SHRX01000034">
    <property type="protein sequence ID" value="TCE95772.1"/>
    <property type="molecule type" value="Genomic_DNA"/>
</dbReference>
<evidence type="ECO:0000313" key="2">
    <source>
        <dbReference type="EMBL" id="TCD82374.1"/>
    </source>
</evidence>
<evidence type="ECO:0000313" key="3">
    <source>
        <dbReference type="EMBL" id="TCE42757.1"/>
    </source>
</evidence>
<evidence type="ECO:0000313" key="4">
    <source>
        <dbReference type="EMBL" id="TCE95772.1"/>
    </source>
</evidence>
<dbReference type="Pfam" id="PF14393">
    <property type="entry name" value="DUF4422"/>
    <property type="match status" value="1"/>
</dbReference>
<dbReference type="EMBL" id="SHPR01000045">
    <property type="protein sequence ID" value="TCD82374.1"/>
    <property type="molecule type" value="Genomic_DNA"/>
</dbReference>
<name>A0A4R0SKL4_BIFLL</name>
<dbReference type="Proteomes" id="UP000292241">
    <property type="component" value="Unassembled WGS sequence"/>
</dbReference>
<evidence type="ECO:0000259" key="1">
    <source>
        <dbReference type="Pfam" id="PF14393"/>
    </source>
</evidence>
<dbReference type="InterPro" id="IPR025536">
    <property type="entry name" value="DUF4422"/>
</dbReference>
<evidence type="ECO:0000313" key="6">
    <source>
        <dbReference type="Proteomes" id="UP000292241"/>
    </source>
</evidence>
<dbReference type="EMBL" id="SHQV01000026">
    <property type="protein sequence ID" value="TCE42757.1"/>
    <property type="molecule type" value="Genomic_DNA"/>
</dbReference>
<sequence length="124" mass="14657">MDGWDIITTPLNDVRRIGGFSNLKQHWDADEHLRLNDLRHMYDILCERHPDYKTDADAVLNGRTAAFCNMFIMRKEIFFEYNEWLFPLLDGFAMTTDFSKMDMQTTRAVGHLSERLLNIFIAHK</sequence>
<evidence type="ECO:0000313" key="9">
    <source>
        <dbReference type="Proteomes" id="UP000293319"/>
    </source>
</evidence>
<dbReference type="Proteomes" id="UP000292932">
    <property type="component" value="Unassembled WGS sequence"/>
</dbReference>
<reference evidence="6 7" key="1">
    <citation type="journal article" date="2018" name="Sci. Rep.">
        <title>Genomic diversity and distribution of Bifidobacterium longum subsp. longum across the human lifespan.</title>
        <authorList>
            <person name="Odamaki T."/>
            <person name="Bottacini F."/>
            <person name="Kato K."/>
            <person name="Mitsuyama E."/>
            <person name="Yoshida K."/>
            <person name="Horigome A."/>
            <person name="Xiao J.Z."/>
            <person name="van Sinderen D."/>
        </authorList>
    </citation>
    <scope>NUCLEOTIDE SEQUENCE [LARGE SCALE GENOMIC DNA]</scope>
    <source>
        <strain evidence="2 6">MCC10008</strain>
        <strain evidence="3 9">MCC10044</strain>
        <strain evidence="4 7">MCC10076</strain>
        <strain evidence="5 8">MCC10096</strain>
    </source>
</reference>
<dbReference type="EMBL" id="SHSP01000021">
    <property type="protein sequence ID" value="TCF30080.1"/>
    <property type="molecule type" value="Genomic_DNA"/>
</dbReference>
<protein>
    <recommendedName>
        <fullName evidence="1">DUF4422 domain-containing protein</fullName>
    </recommendedName>
</protein>
<gene>
    <name evidence="2" type="ORF">MCC10008_1858</name>
    <name evidence="3" type="ORF">MCC10044_1915</name>
    <name evidence="4" type="ORF">MCC10076_2075</name>
    <name evidence="5" type="ORF">MCC10096_2062</name>
</gene>
<evidence type="ECO:0000313" key="7">
    <source>
        <dbReference type="Proteomes" id="UP000292751"/>
    </source>
</evidence>
<evidence type="ECO:0000313" key="8">
    <source>
        <dbReference type="Proteomes" id="UP000292932"/>
    </source>
</evidence>
<evidence type="ECO:0000313" key="5">
    <source>
        <dbReference type="EMBL" id="TCF30080.1"/>
    </source>
</evidence>
<organism evidence="2 6">
    <name type="scientific">Bifidobacterium longum subsp. longum</name>
    <dbReference type="NCBI Taxonomy" id="1679"/>
    <lineage>
        <taxon>Bacteria</taxon>
        <taxon>Bacillati</taxon>
        <taxon>Actinomycetota</taxon>
        <taxon>Actinomycetes</taxon>
        <taxon>Bifidobacteriales</taxon>
        <taxon>Bifidobacteriaceae</taxon>
        <taxon>Bifidobacterium</taxon>
    </lineage>
</organism>
<dbReference type="AlphaFoldDB" id="A0A4R0SKL4"/>